<proteinExistence type="predicted"/>
<protein>
    <submittedName>
        <fullName evidence="1">Uncharacterized protein</fullName>
    </submittedName>
</protein>
<dbReference type="Proteomes" id="UP000265520">
    <property type="component" value="Unassembled WGS sequence"/>
</dbReference>
<evidence type="ECO:0000313" key="1">
    <source>
        <dbReference type="EMBL" id="MCI26414.1"/>
    </source>
</evidence>
<keyword evidence="2" id="KW-1185">Reference proteome</keyword>
<feature type="non-terminal residue" evidence="1">
    <location>
        <position position="1"/>
    </location>
</feature>
<dbReference type="AlphaFoldDB" id="A0A392QRF6"/>
<organism evidence="1 2">
    <name type="scientific">Trifolium medium</name>
    <dbReference type="NCBI Taxonomy" id="97028"/>
    <lineage>
        <taxon>Eukaryota</taxon>
        <taxon>Viridiplantae</taxon>
        <taxon>Streptophyta</taxon>
        <taxon>Embryophyta</taxon>
        <taxon>Tracheophyta</taxon>
        <taxon>Spermatophyta</taxon>
        <taxon>Magnoliopsida</taxon>
        <taxon>eudicotyledons</taxon>
        <taxon>Gunneridae</taxon>
        <taxon>Pentapetalae</taxon>
        <taxon>rosids</taxon>
        <taxon>fabids</taxon>
        <taxon>Fabales</taxon>
        <taxon>Fabaceae</taxon>
        <taxon>Papilionoideae</taxon>
        <taxon>50 kb inversion clade</taxon>
        <taxon>NPAAA clade</taxon>
        <taxon>Hologalegina</taxon>
        <taxon>IRL clade</taxon>
        <taxon>Trifolieae</taxon>
        <taxon>Trifolium</taxon>
    </lineage>
</organism>
<reference evidence="1 2" key="1">
    <citation type="journal article" date="2018" name="Front. Plant Sci.">
        <title>Red Clover (Trifolium pratense) and Zigzag Clover (T. medium) - A Picture of Genomic Similarities and Differences.</title>
        <authorList>
            <person name="Dluhosova J."/>
            <person name="Istvanek J."/>
            <person name="Nedelnik J."/>
            <person name="Repkova J."/>
        </authorList>
    </citation>
    <scope>NUCLEOTIDE SEQUENCE [LARGE SCALE GENOMIC DNA]</scope>
    <source>
        <strain evidence="2">cv. 10/8</strain>
        <tissue evidence="1">Leaf</tissue>
    </source>
</reference>
<name>A0A392QRF6_9FABA</name>
<evidence type="ECO:0000313" key="2">
    <source>
        <dbReference type="Proteomes" id="UP000265520"/>
    </source>
</evidence>
<sequence length="48" mass="5459">TCAPLQKAEQRVELLNFRLFCPRYLRGAQEGLSPAQNTVHRLTNVDFG</sequence>
<comment type="caution">
    <text evidence="1">The sequence shown here is derived from an EMBL/GenBank/DDBJ whole genome shotgun (WGS) entry which is preliminary data.</text>
</comment>
<dbReference type="EMBL" id="LXQA010153130">
    <property type="protein sequence ID" value="MCI26414.1"/>
    <property type="molecule type" value="Genomic_DNA"/>
</dbReference>
<accession>A0A392QRF6</accession>